<evidence type="ECO:0000256" key="1">
    <source>
        <dbReference type="SAM" id="MobiDB-lite"/>
    </source>
</evidence>
<organism evidence="2 3">
    <name type="scientific">Amniculicola lignicola CBS 123094</name>
    <dbReference type="NCBI Taxonomy" id="1392246"/>
    <lineage>
        <taxon>Eukaryota</taxon>
        <taxon>Fungi</taxon>
        <taxon>Dikarya</taxon>
        <taxon>Ascomycota</taxon>
        <taxon>Pezizomycotina</taxon>
        <taxon>Dothideomycetes</taxon>
        <taxon>Pleosporomycetidae</taxon>
        <taxon>Pleosporales</taxon>
        <taxon>Amniculicolaceae</taxon>
        <taxon>Amniculicola</taxon>
    </lineage>
</organism>
<keyword evidence="3" id="KW-1185">Reference proteome</keyword>
<gene>
    <name evidence="2" type="ORF">P154DRAFT_554000</name>
</gene>
<sequence>MTLPSPLSLDELVELCQPDRPYAESTRLMQAADGRDELIHQDGLGSFEKCLRLKLTLDVFEEEAQHSASWVNLAILLNCEYLLYELNKSTPLRINPFLSHWVEAAQRFSHASAKTAKPKDHRQEQQLDASDINAARVEMIALILQTSQGSSEGLSTLSPSAIHEMVCNSKQAPKLDLEPYIRMLEEEGIYEKNSLAPPILSMENLEESVTEGAETTKAGKSGVRVLDWKDELRALLRDDLIAAVSELTHLPLELTYLDFLTTLLMDKTLENLSIEPLPVVCDYIQHALRQVEHMVQSPRNESTDPFADQRAVASDGTGSGAQGRDAQIRGVKLLLLFIRNLVRRALVDPGDLYFEIQEICVRYVWIKEVREFRAFIEKGSEGTEWT</sequence>
<dbReference type="EMBL" id="ML977586">
    <property type="protein sequence ID" value="KAF2000948.1"/>
    <property type="molecule type" value="Genomic_DNA"/>
</dbReference>
<evidence type="ECO:0000313" key="2">
    <source>
        <dbReference type="EMBL" id="KAF2000948.1"/>
    </source>
</evidence>
<dbReference type="AlphaFoldDB" id="A0A6A5WIV5"/>
<dbReference type="InterPro" id="IPR019312">
    <property type="entry name" value="CNOT11"/>
</dbReference>
<dbReference type="Proteomes" id="UP000799779">
    <property type="component" value="Unassembled WGS sequence"/>
</dbReference>
<dbReference type="OrthoDB" id="10265389at2759"/>
<proteinExistence type="predicted"/>
<dbReference type="Pfam" id="PF10155">
    <property type="entry name" value="CNOT11"/>
    <property type="match status" value="1"/>
</dbReference>
<name>A0A6A5WIV5_9PLEO</name>
<evidence type="ECO:0000313" key="3">
    <source>
        <dbReference type="Proteomes" id="UP000799779"/>
    </source>
</evidence>
<reference evidence="2" key="1">
    <citation type="journal article" date="2020" name="Stud. Mycol.">
        <title>101 Dothideomycetes genomes: a test case for predicting lifestyles and emergence of pathogens.</title>
        <authorList>
            <person name="Haridas S."/>
            <person name="Albert R."/>
            <person name="Binder M."/>
            <person name="Bloem J."/>
            <person name="Labutti K."/>
            <person name="Salamov A."/>
            <person name="Andreopoulos B."/>
            <person name="Baker S."/>
            <person name="Barry K."/>
            <person name="Bills G."/>
            <person name="Bluhm B."/>
            <person name="Cannon C."/>
            <person name="Castanera R."/>
            <person name="Culley D."/>
            <person name="Daum C."/>
            <person name="Ezra D."/>
            <person name="Gonzalez J."/>
            <person name="Henrissat B."/>
            <person name="Kuo A."/>
            <person name="Liang C."/>
            <person name="Lipzen A."/>
            <person name="Lutzoni F."/>
            <person name="Magnuson J."/>
            <person name="Mondo S."/>
            <person name="Nolan M."/>
            <person name="Ohm R."/>
            <person name="Pangilinan J."/>
            <person name="Park H.-J."/>
            <person name="Ramirez L."/>
            <person name="Alfaro M."/>
            <person name="Sun H."/>
            <person name="Tritt A."/>
            <person name="Yoshinaga Y."/>
            <person name="Zwiers L.-H."/>
            <person name="Turgeon B."/>
            <person name="Goodwin S."/>
            <person name="Spatafora J."/>
            <person name="Crous P."/>
            <person name="Grigoriev I."/>
        </authorList>
    </citation>
    <scope>NUCLEOTIDE SEQUENCE</scope>
    <source>
        <strain evidence="2">CBS 123094</strain>
    </source>
</reference>
<accession>A0A6A5WIV5</accession>
<feature type="region of interest" description="Disordered" evidence="1">
    <location>
        <begin position="298"/>
        <end position="323"/>
    </location>
</feature>
<protein>
    <submittedName>
        <fullName evidence="2">Uncharacterized protein</fullName>
    </submittedName>
</protein>
<dbReference type="GO" id="GO:0030014">
    <property type="term" value="C:CCR4-NOT complex"/>
    <property type="evidence" value="ECO:0007669"/>
    <property type="project" value="InterPro"/>
</dbReference>